<evidence type="ECO:0000256" key="1">
    <source>
        <dbReference type="SAM" id="MobiDB-lite"/>
    </source>
</evidence>
<evidence type="ECO:0000313" key="5">
    <source>
        <dbReference type="EMBL" id="MFC6792573.1"/>
    </source>
</evidence>
<keyword evidence="6" id="KW-1185">Reference proteome</keyword>
<feature type="compositionally biased region" description="Polar residues" evidence="1">
    <location>
        <begin position="62"/>
        <end position="73"/>
    </location>
</feature>
<feature type="signal peptide" evidence="3">
    <location>
        <begin position="1"/>
        <end position="30"/>
    </location>
</feature>
<dbReference type="SUPFAM" id="SSF54427">
    <property type="entry name" value="NTF2-like"/>
    <property type="match status" value="1"/>
</dbReference>
<feature type="chain" id="PRO_5046832625" evidence="3">
    <location>
        <begin position="31"/>
        <end position="328"/>
    </location>
</feature>
<dbReference type="SMART" id="SM00978">
    <property type="entry name" value="Tim44"/>
    <property type="match status" value="1"/>
</dbReference>
<keyword evidence="3" id="KW-0732">Signal</keyword>
<comment type="caution">
    <text evidence="5">The sequence shown here is derived from an EMBL/GenBank/DDBJ whole genome shotgun (WGS) entry which is preliminary data.</text>
</comment>
<feature type="transmembrane region" description="Helical" evidence="2">
    <location>
        <begin position="123"/>
        <end position="143"/>
    </location>
</feature>
<evidence type="ECO:0000256" key="2">
    <source>
        <dbReference type="SAM" id="Phobius"/>
    </source>
</evidence>
<accession>A0ABW2BQ35</accession>
<dbReference type="InterPro" id="IPR032710">
    <property type="entry name" value="NTF2-like_dom_sf"/>
</dbReference>
<name>A0ABW2BQ35_9HYPH</name>
<gene>
    <name evidence="5" type="ORF">ACFQE0_25265</name>
</gene>
<feature type="region of interest" description="Disordered" evidence="1">
    <location>
        <begin position="153"/>
        <end position="193"/>
    </location>
</feature>
<protein>
    <submittedName>
        <fullName evidence="5">TIM44-like domain-containing protein</fullName>
    </submittedName>
</protein>
<keyword evidence="2" id="KW-0472">Membrane</keyword>
<evidence type="ECO:0000259" key="4">
    <source>
        <dbReference type="SMART" id="SM00978"/>
    </source>
</evidence>
<feature type="compositionally biased region" description="Gly residues" evidence="1">
    <location>
        <begin position="164"/>
        <end position="183"/>
    </location>
</feature>
<proteinExistence type="predicted"/>
<dbReference type="Pfam" id="PF04280">
    <property type="entry name" value="Tim44"/>
    <property type="match status" value="1"/>
</dbReference>
<feature type="compositionally biased region" description="Low complexity" evidence="1">
    <location>
        <begin position="40"/>
        <end position="61"/>
    </location>
</feature>
<evidence type="ECO:0000313" key="6">
    <source>
        <dbReference type="Proteomes" id="UP001596292"/>
    </source>
</evidence>
<dbReference type="InterPro" id="IPR007379">
    <property type="entry name" value="Tim44-like_dom"/>
</dbReference>
<feature type="domain" description="Tim44-like" evidence="4">
    <location>
        <begin position="190"/>
        <end position="325"/>
    </location>
</feature>
<dbReference type="PANTHER" id="PTHR41542:SF1">
    <property type="entry name" value="BLL5807 PROTEIN"/>
    <property type="match status" value="1"/>
</dbReference>
<dbReference type="Gene3D" id="3.10.450.240">
    <property type="match status" value="1"/>
</dbReference>
<dbReference type="Proteomes" id="UP001596292">
    <property type="component" value="Unassembled WGS sequence"/>
</dbReference>
<keyword evidence="2" id="KW-0812">Transmembrane</keyword>
<dbReference type="RefSeq" id="WP_378974605.1">
    <property type="nucleotide sequence ID" value="NZ_JBHSWN010000001.1"/>
</dbReference>
<reference evidence="6" key="1">
    <citation type="journal article" date="2019" name="Int. J. Syst. Evol. Microbiol.">
        <title>The Global Catalogue of Microorganisms (GCM) 10K type strain sequencing project: providing services to taxonomists for standard genome sequencing and annotation.</title>
        <authorList>
            <consortium name="The Broad Institute Genomics Platform"/>
            <consortium name="The Broad Institute Genome Sequencing Center for Infectious Disease"/>
            <person name="Wu L."/>
            <person name="Ma J."/>
        </authorList>
    </citation>
    <scope>NUCLEOTIDE SEQUENCE [LARGE SCALE GENOMIC DNA]</scope>
    <source>
        <strain evidence="6">CCUG 48316</strain>
    </source>
</reference>
<feature type="region of interest" description="Disordered" evidence="1">
    <location>
        <begin position="31"/>
        <end position="84"/>
    </location>
</feature>
<dbReference type="EMBL" id="JBHSWN010000001">
    <property type="protein sequence ID" value="MFC6792573.1"/>
    <property type="molecule type" value="Genomic_DNA"/>
</dbReference>
<sequence>MSVTSSRGRRRAALLALAAALTVAAPIVEARPGGGGSMGSRGSRTYTAPSATPTAPGGATTMQRSQTSPSPGMNSPGMANPGMQAARPRFGGGFFAGLLGAGLLGALLGGGFFGGLGGIASMLGLLLQVGLLIGVVMLAMRFFRRRSEPAAASYARNASDGPNPGMGGPMGGPAGNPMGGGNAGPYAAPRQPQMRQVQIGPNDYQAFERLLGDIQDAYSREDRVTLSNLSTPEMVGYFDEELQGNASRGVVNRITDVKLLQGDLAEAWGEDRTDYATVAMRYALKDVTVERGSGRVVANGDPEATELWTFQRQPGRGWVLSAIQQTKR</sequence>
<feature type="transmembrane region" description="Helical" evidence="2">
    <location>
        <begin position="93"/>
        <end position="116"/>
    </location>
</feature>
<dbReference type="PANTHER" id="PTHR41542">
    <property type="entry name" value="BLL5807 PROTEIN"/>
    <property type="match status" value="1"/>
</dbReference>
<evidence type="ECO:0000256" key="3">
    <source>
        <dbReference type="SAM" id="SignalP"/>
    </source>
</evidence>
<organism evidence="5 6">
    <name type="scientific">Methylobacterium komagatae</name>
    <dbReference type="NCBI Taxonomy" id="374425"/>
    <lineage>
        <taxon>Bacteria</taxon>
        <taxon>Pseudomonadati</taxon>
        <taxon>Pseudomonadota</taxon>
        <taxon>Alphaproteobacteria</taxon>
        <taxon>Hyphomicrobiales</taxon>
        <taxon>Methylobacteriaceae</taxon>
        <taxon>Methylobacterium</taxon>
    </lineage>
</organism>
<keyword evidence="2" id="KW-1133">Transmembrane helix</keyword>